<proteinExistence type="inferred from homology"/>
<comment type="similarity">
    <text evidence="1">Belongs to the transglycosylase Slt family.</text>
</comment>
<protein>
    <submittedName>
        <fullName evidence="3">LysM peptidoglycan-binding domain-containing protein</fullName>
    </submittedName>
</protein>
<dbReference type="RefSeq" id="WP_215978931.1">
    <property type="nucleotide sequence ID" value="NZ_BAAAFA010000006.1"/>
</dbReference>
<comment type="caution">
    <text evidence="3">The sequence shown here is derived from an EMBL/GenBank/DDBJ whole genome shotgun (WGS) entry which is preliminary data.</text>
</comment>
<dbReference type="CDD" id="cd00118">
    <property type="entry name" value="LysM"/>
    <property type="match status" value="2"/>
</dbReference>
<feature type="domain" description="LysM" evidence="2">
    <location>
        <begin position="369"/>
        <end position="412"/>
    </location>
</feature>
<sequence>MYQGNLAQCAAYAVFLLTLYQFSRRNLLLTEDFLMKKILSLSFILLLTACQQTPNTTANTETTNQAQAVNAALTKPHVEPEVNIPESIKRPEDYADVWQRIRSQLTIEVPDNEAVAKWREYYLSHPNFMVTISQRAEPFLYYIVEEIEKRNMPLELALLPIVESAYLPYGVSSMSAAGLWQFMPVSAKRFNIEQNWWYDGRRDIVESTRGALDYFEFFHDTFDEDWLNAVAAFNSGEGRVGRAIRKNERANLATDFWSLNLPEETTHFVPKLLAIADILKNAEALNYSFTPIENKPALAIFELEEQLDLSLAAEWANVELAEIYQLNPGLNRWATAPDSNYQLLLPVAATNTFKENLSRTDKKDWLRWQRYQVKAGDSLGKIGALHNIDVAALKKLNDLSSDMIRIGQELAVPVTDYKAYPLALAKLNGSQVTHKVKRGDTLWDISRKYKVKVHDIVRWNNLPSDGFLKLEQKLKIIL</sequence>
<dbReference type="PROSITE" id="PS00922">
    <property type="entry name" value="TRANSGLYCOSYLASE"/>
    <property type="match status" value="1"/>
</dbReference>
<dbReference type="InterPro" id="IPR018392">
    <property type="entry name" value="LysM"/>
</dbReference>
<reference evidence="3 4" key="1">
    <citation type="journal article" date="2019" name="Int. J. Syst. Evol. Microbiol.">
        <title>The Global Catalogue of Microorganisms (GCM) 10K type strain sequencing project: providing services to taxonomists for standard genome sequencing and annotation.</title>
        <authorList>
            <consortium name="The Broad Institute Genomics Platform"/>
            <consortium name="The Broad Institute Genome Sequencing Center for Infectious Disease"/>
            <person name="Wu L."/>
            <person name="Ma J."/>
        </authorList>
    </citation>
    <scope>NUCLEOTIDE SEQUENCE [LARGE SCALE GENOMIC DNA]</scope>
    <source>
        <strain evidence="3 4">JCM 15608</strain>
    </source>
</reference>
<name>A0ABN1L732_9GAMM</name>
<accession>A0ABN1L732</accession>
<dbReference type="Pfam" id="PF01476">
    <property type="entry name" value="LysM"/>
    <property type="match status" value="2"/>
</dbReference>
<dbReference type="CDD" id="cd16894">
    <property type="entry name" value="MltD-like"/>
    <property type="match status" value="1"/>
</dbReference>
<dbReference type="SMART" id="SM00257">
    <property type="entry name" value="LysM"/>
    <property type="match status" value="2"/>
</dbReference>
<dbReference type="Pfam" id="PF01464">
    <property type="entry name" value="SLT"/>
    <property type="match status" value="1"/>
</dbReference>
<evidence type="ECO:0000313" key="4">
    <source>
        <dbReference type="Proteomes" id="UP001500021"/>
    </source>
</evidence>
<organism evidence="3 4">
    <name type="scientific">Colwellia asteriadis</name>
    <dbReference type="NCBI Taxonomy" id="517723"/>
    <lineage>
        <taxon>Bacteria</taxon>
        <taxon>Pseudomonadati</taxon>
        <taxon>Pseudomonadota</taxon>
        <taxon>Gammaproteobacteria</taxon>
        <taxon>Alteromonadales</taxon>
        <taxon>Colwelliaceae</taxon>
        <taxon>Colwellia</taxon>
    </lineage>
</organism>
<feature type="domain" description="LysM" evidence="2">
    <location>
        <begin position="432"/>
        <end position="476"/>
    </location>
</feature>
<dbReference type="InterPro" id="IPR008258">
    <property type="entry name" value="Transglycosylase_SLT_dom_1"/>
</dbReference>
<dbReference type="PROSITE" id="PS51782">
    <property type="entry name" value="LYSM"/>
    <property type="match status" value="2"/>
</dbReference>
<evidence type="ECO:0000259" key="2">
    <source>
        <dbReference type="PROSITE" id="PS51782"/>
    </source>
</evidence>
<dbReference type="PANTHER" id="PTHR33734">
    <property type="entry name" value="LYSM DOMAIN-CONTAINING GPI-ANCHORED PROTEIN 2"/>
    <property type="match status" value="1"/>
</dbReference>
<gene>
    <name evidence="3" type="ORF">GCM10009111_18850</name>
</gene>
<evidence type="ECO:0000313" key="3">
    <source>
        <dbReference type="EMBL" id="GAA0817521.1"/>
    </source>
</evidence>
<dbReference type="PANTHER" id="PTHR33734:SF22">
    <property type="entry name" value="MEMBRANE-BOUND LYTIC MUREIN TRANSGLYCOSYLASE D"/>
    <property type="match status" value="1"/>
</dbReference>
<evidence type="ECO:0000256" key="1">
    <source>
        <dbReference type="ARBA" id="ARBA00007734"/>
    </source>
</evidence>
<dbReference type="EMBL" id="BAAAFA010000006">
    <property type="protein sequence ID" value="GAA0817521.1"/>
    <property type="molecule type" value="Genomic_DNA"/>
</dbReference>
<dbReference type="InterPro" id="IPR000189">
    <property type="entry name" value="Transglyc_AS"/>
</dbReference>
<dbReference type="Proteomes" id="UP001500021">
    <property type="component" value="Unassembled WGS sequence"/>
</dbReference>
<keyword evidence="4" id="KW-1185">Reference proteome</keyword>